<feature type="compositionally biased region" description="Polar residues" evidence="1">
    <location>
        <begin position="173"/>
        <end position="196"/>
    </location>
</feature>
<proteinExistence type="predicted"/>
<gene>
    <name evidence="2" type="ORF">CUNI_LOCUS16340</name>
</gene>
<keyword evidence="3" id="KW-1185">Reference proteome</keyword>
<accession>A0A8S3ZSV2</accession>
<dbReference type="Proteomes" id="UP000678393">
    <property type="component" value="Unassembled WGS sequence"/>
</dbReference>
<dbReference type="OrthoDB" id="8841238at2759"/>
<evidence type="ECO:0000313" key="3">
    <source>
        <dbReference type="Proteomes" id="UP000678393"/>
    </source>
</evidence>
<feature type="compositionally biased region" description="Low complexity" evidence="1">
    <location>
        <begin position="52"/>
        <end position="65"/>
    </location>
</feature>
<feature type="compositionally biased region" description="Basic and acidic residues" evidence="1">
    <location>
        <begin position="125"/>
        <end position="140"/>
    </location>
</feature>
<comment type="caution">
    <text evidence="2">The sequence shown here is derived from an EMBL/GenBank/DDBJ whole genome shotgun (WGS) entry which is preliminary data.</text>
</comment>
<sequence>MKTYWLVGKKEIKEQDLSKCPFISIMEEEVRSRNRDEKIDSSNSRLNMDAGYPVSSSPLPYSPVSFKDVLEERNSPGGRKISAASVDGEGNRAGANRFPRGSKDLPPGCPFAMGLFGDLPSGDSAPKDSEKQSPGKKNFDKGSPVKKKSPDIPHVSAEKNSSAITSKLPAIAVTQSQSTLKTSNPQPTSKNERNANNNKIIKTSPTLKDIIIAQSVTSSKPPVIDLKTHFPVKHLTDVIHPSQPVTQNNHTQQPKAIDSSFRTTLNNSVPSKDKSTSYLKIHPSQCYTEYHFFLILAIFSFVICIS</sequence>
<reference evidence="2" key="1">
    <citation type="submission" date="2021-04" db="EMBL/GenBank/DDBJ databases">
        <authorList>
            <consortium name="Molecular Ecology Group"/>
        </authorList>
    </citation>
    <scope>NUCLEOTIDE SEQUENCE</scope>
</reference>
<feature type="compositionally biased region" description="Basic and acidic residues" evidence="1">
    <location>
        <begin position="31"/>
        <end position="40"/>
    </location>
</feature>
<dbReference type="EMBL" id="CAJHNH020004249">
    <property type="protein sequence ID" value="CAG5130782.1"/>
    <property type="molecule type" value="Genomic_DNA"/>
</dbReference>
<name>A0A8S3ZSV2_9EUPU</name>
<dbReference type="AlphaFoldDB" id="A0A8S3ZSV2"/>
<organism evidence="2 3">
    <name type="scientific">Candidula unifasciata</name>
    <dbReference type="NCBI Taxonomy" id="100452"/>
    <lineage>
        <taxon>Eukaryota</taxon>
        <taxon>Metazoa</taxon>
        <taxon>Spiralia</taxon>
        <taxon>Lophotrochozoa</taxon>
        <taxon>Mollusca</taxon>
        <taxon>Gastropoda</taxon>
        <taxon>Heterobranchia</taxon>
        <taxon>Euthyneura</taxon>
        <taxon>Panpulmonata</taxon>
        <taxon>Eupulmonata</taxon>
        <taxon>Stylommatophora</taxon>
        <taxon>Helicina</taxon>
        <taxon>Helicoidea</taxon>
        <taxon>Geomitridae</taxon>
        <taxon>Candidula</taxon>
    </lineage>
</organism>
<evidence type="ECO:0000313" key="2">
    <source>
        <dbReference type="EMBL" id="CAG5130782.1"/>
    </source>
</evidence>
<feature type="region of interest" description="Disordered" evidence="1">
    <location>
        <begin position="31"/>
        <end position="196"/>
    </location>
</feature>
<evidence type="ECO:0000256" key="1">
    <source>
        <dbReference type="SAM" id="MobiDB-lite"/>
    </source>
</evidence>
<protein>
    <submittedName>
        <fullName evidence="2">Uncharacterized protein</fullName>
    </submittedName>
</protein>